<dbReference type="Proteomes" id="UP001519418">
    <property type="component" value="Unassembled WGS sequence"/>
</dbReference>
<dbReference type="PANTHER" id="PTHR23513:SF6">
    <property type="entry name" value="MAJOR FACILITATOR SUPERFAMILY ASSOCIATED DOMAIN-CONTAINING PROTEIN"/>
    <property type="match status" value="1"/>
</dbReference>
<dbReference type="PANTHER" id="PTHR23513">
    <property type="entry name" value="INTEGRAL MEMBRANE EFFLUX PROTEIN-RELATED"/>
    <property type="match status" value="1"/>
</dbReference>
<evidence type="ECO:0000256" key="5">
    <source>
        <dbReference type="ARBA" id="ARBA00023136"/>
    </source>
</evidence>
<dbReference type="InterPro" id="IPR011701">
    <property type="entry name" value="MFS"/>
</dbReference>
<dbReference type="EMBL" id="JAAMFI010000001">
    <property type="protein sequence ID" value="MBS9334593.1"/>
    <property type="molecule type" value="Genomic_DNA"/>
</dbReference>
<feature type="transmembrane region" description="Helical" evidence="6">
    <location>
        <begin position="329"/>
        <end position="348"/>
    </location>
</feature>
<feature type="transmembrane region" description="Helical" evidence="6">
    <location>
        <begin position="160"/>
        <end position="181"/>
    </location>
</feature>
<feature type="transmembrane region" description="Helical" evidence="6">
    <location>
        <begin position="135"/>
        <end position="154"/>
    </location>
</feature>
<name>A0ABS5QNB4_9LACO</name>
<keyword evidence="5 6" id="KW-0472">Membrane</keyword>
<feature type="transmembrane region" description="Helical" evidence="6">
    <location>
        <begin position="36"/>
        <end position="57"/>
    </location>
</feature>
<feature type="transmembrane region" description="Helical" evidence="6">
    <location>
        <begin position="354"/>
        <end position="377"/>
    </location>
</feature>
<reference evidence="7 8" key="1">
    <citation type="submission" date="2020-02" db="EMBL/GenBank/DDBJ databases">
        <title>Fructobacillus sp. isolated from paper mulberry of Taiwan.</title>
        <authorList>
            <person name="Lin S.-T."/>
        </authorList>
    </citation>
    <scope>NUCLEOTIDE SEQUENCE [LARGE SCALE GENOMIC DNA]</scope>
    <source>
        <strain evidence="7 8">M1-10</strain>
    </source>
</reference>
<evidence type="ECO:0000256" key="2">
    <source>
        <dbReference type="ARBA" id="ARBA00022475"/>
    </source>
</evidence>
<feature type="transmembrane region" description="Helical" evidence="6">
    <location>
        <begin position="93"/>
        <end position="114"/>
    </location>
</feature>
<evidence type="ECO:0000313" key="8">
    <source>
        <dbReference type="Proteomes" id="UP001519418"/>
    </source>
</evidence>
<sequence length="384" mass="42784">MSIRLLSARLISQFGDLAFNAVLDLWILQLFSSTQILAQSMMIASLANFLASLMGGYLADSSRLFKATVSIQLLSCGLSVLGFFLFSRGHVDLLSINLILFSLNLANYTFSPIMKQLIHAGIQKERMPSFNQQNNLFSQILTVVIPPLAVSLFSLKSIDLPTVLLLNGCSFLLSLILLLPIRNKIQRKPKKQKNSYREALGYLYKNKPLQCLIVYGFLLSCYAAQLNVFLPNYYVHIKGNASQYAAILLLIAIVGIAAAVTYPLFQKGFLQKSSIYIIMIALIATPIFLVCDWSLYLIIIISNTLMVHFAIFSQNTIQLTVESKQLGKVFSLLFIALNIAMPVGHFLAGQASRFSLQMMVTCLGFTLLLLLLARLFLDQSIKKD</sequence>
<feature type="transmembrane region" description="Helical" evidence="6">
    <location>
        <begin position="274"/>
        <end position="290"/>
    </location>
</feature>
<comment type="caution">
    <text evidence="7">The sequence shown here is derived from an EMBL/GenBank/DDBJ whole genome shotgun (WGS) entry which is preliminary data.</text>
</comment>
<comment type="subcellular location">
    <subcellularLocation>
        <location evidence="1">Cell membrane</location>
        <topology evidence="1">Multi-pass membrane protein</topology>
    </subcellularLocation>
</comment>
<evidence type="ECO:0000256" key="4">
    <source>
        <dbReference type="ARBA" id="ARBA00022989"/>
    </source>
</evidence>
<feature type="transmembrane region" description="Helical" evidence="6">
    <location>
        <begin position="69"/>
        <end position="87"/>
    </location>
</feature>
<keyword evidence="4 6" id="KW-1133">Transmembrane helix</keyword>
<evidence type="ECO:0000256" key="3">
    <source>
        <dbReference type="ARBA" id="ARBA00022692"/>
    </source>
</evidence>
<gene>
    <name evidence="7" type="ORF">G6R27_00895</name>
</gene>
<protein>
    <submittedName>
        <fullName evidence="7">MFS transporter</fullName>
    </submittedName>
</protein>
<evidence type="ECO:0000256" key="1">
    <source>
        <dbReference type="ARBA" id="ARBA00004651"/>
    </source>
</evidence>
<accession>A0ABS5QNB4</accession>
<keyword evidence="8" id="KW-1185">Reference proteome</keyword>
<dbReference type="Gene3D" id="1.20.1250.20">
    <property type="entry name" value="MFS general substrate transporter like domains"/>
    <property type="match status" value="1"/>
</dbReference>
<proteinExistence type="predicted"/>
<dbReference type="InterPro" id="IPR036259">
    <property type="entry name" value="MFS_trans_sf"/>
</dbReference>
<evidence type="ECO:0000256" key="6">
    <source>
        <dbReference type="SAM" id="Phobius"/>
    </source>
</evidence>
<evidence type="ECO:0000313" key="7">
    <source>
        <dbReference type="EMBL" id="MBS9334593.1"/>
    </source>
</evidence>
<dbReference type="RefSeq" id="WP_213819210.1">
    <property type="nucleotide sequence ID" value="NZ_JAAMFI010000001.1"/>
</dbReference>
<feature type="transmembrane region" description="Helical" evidence="6">
    <location>
        <begin position="212"/>
        <end position="235"/>
    </location>
</feature>
<feature type="transmembrane region" description="Helical" evidence="6">
    <location>
        <begin position="296"/>
        <end position="317"/>
    </location>
</feature>
<organism evidence="7 8">
    <name type="scientific">Fructobacillus papyriferae</name>
    <dbReference type="NCBI Taxonomy" id="2713171"/>
    <lineage>
        <taxon>Bacteria</taxon>
        <taxon>Bacillati</taxon>
        <taxon>Bacillota</taxon>
        <taxon>Bacilli</taxon>
        <taxon>Lactobacillales</taxon>
        <taxon>Lactobacillaceae</taxon>
        <taxon>Fructobacillus</taxon>
    </lineage>
</organism>
<dbReference type="SUPFAM" id="SSF103473">
    <property type="entry name" value="MFS general substrate transporter"/>
    <property type="match status" value="1"/>
</dbReference>
<feature type="transmembrane region" description="Helical" evidence="6">
    <location>
        <begin position="241"/>
        <end position="262"/>
    </location>
</feature>
<keyword evidence="3 6" id="KW-0812">Transmembrane</keyword>
<keyword evidence="2" id="KW-1003">Cell membrane</keyword>
<dbReference type="Pfam" id="PF07690">
    <property type="entry name" value="MFS_1"/>
    <property type="match status" value="1"/>
</dbReference>